<dbReference type="Gene3D" id="3.40.50.10140">
    <property type="entry name" value="Toll/interleukin-1 receptor homology (TIR) domain"/>
    <property type="match status" value="1"/>
</dbReference>
<keyword evidence="2" id="KW-1133">Transmembrane helix</keyword>
<organism evidence="3 5">
    <name type="scientific">Adineta steineri</name>
    <dbReference type="NCBI Taxonomy" id="433720"/>
    <lineage>
        <taxon>Eukaryota</taxon>
        <taxon>Metazoa</taxon>
        <taxon>Spiralia</taxon>
        <taxon>Gnathifera</taxon>
        <taxon>Rotifera</taxon>
        <taxon>Eurotatoria</taxon>
        <taxon>Bdelloidea</taxon>
        <taxon>Adinetida</taxon>
        <taxon>Adinetidae</taxon>
        <taxon>Adineta</taxon>
    </lineage>
</organism>
<evidence type="ECO:0000313" key="3">
    <source>
        <dbReference type="EMBL" id="CAF1274334.1"/>
    </source>
</evidence>
<dbReference type="AlphaFoldDB" id="A0A815C0W1"/>
<gene>
    <name evidence="3" type="ORF">IZO911_LOCUS32605</name>
    <name evidence="4" type="ORF">KXQ929_LOCUS11470</name>
</gene>
<keyword evidence="2" id="KW-0472">Membrane</keyword>
<evidence type="ECO:0000256" key="1">
    <source>
        <dbReference type="SAM" id="MobiDB-lite"/>
    </source>
</evidence>
<dbReference type="Proteomes" id="UP000663860">
    <property type="component" value="Unassembled WGS sequence"/>
</dbReference>
<feature type="region of interest" description="Disordered" evidence="1">
    <location>
        <begin position="93"/>
        <end position="130"/>
    </location>
</feature>
<accession>A0A815C0W1</accession>
<feature type="transmembrane region" description="Helical" evidence="2">
    <location>
        <begin position="12"/>
        <end position="41"/>
    </location>
</feature>
<sequence>MADNTTNRNNNNLIFIILTLLIIIWLLSNLTVLFSAVIFVLTTTLINFNFETTDIVMTTSSSLQTHTIFPSMNNDDVNPDVLTNNNNSTAIAVKESGSKPISNNQEETDDEHVAEQSVDQDTLSNFDHPVSDDAKGDLCRSTAKDKINETILGGKISVSCRTEEPIPTTTSTTCSPPPSSQSPVTVLSIKRTPVCVTEAPMKIAISYSSAHRERVYKITDMVKESVKTSECPDPVFIDRDFQYELCRLNGREHFNNIYKQAHLVVVFLSSSYTQSYHCMMEWREIFDKFTPTGMNNDPLQLLLVKVGDYDMEKLDLKRSDYPLDATRFNDAEVAEIITKRSVLVEEKLA</sequence>
<proteinExistence type="predicted"/>
<dbReference type="EMBL" id="CAJNOE010000570">
    <property type="protein sequence ID" value="CAF1274334.1"/>
    <property type="molecule type" value="Genomic_DNA"/>
</dbReference>
<evidence type="ECO:0008006" key="6">
    <source>
        <dbReference type="Google" id="ProtNLM"/>
    </source>
</evidence>
<reference evidence="3" key="1">
    <citation type="submission" date="2021-02" db="EMBL/GenBank/DDBJ databases">
        <authorList>
            <person name="Nowell W R."/>
        </authorList>
    </citation>
    <scope>NUCLEOTIDE SEQUENCE</scope>
</reference>
<evidence type="ECO:0000256" key="2">
    <source>
        <dbReference type="SAM" id="Phobius"/>
    </source>
</evidence>
<keyword evidence="2" id="KW-0812">Transmembrane</keyword>
<dbReference type="SUPFAM" id="SSF52200">
    <property type="entry name" value="Toll/Interleukin receptor TIR domain"/>
    <property type="match status" value="1"/>
</dbReference>
<protein>
    <recommendedName>
        <fullName evidence="6">TIR domain-containing protein</fullName>
    </recommendedName>
</protein>
<dbReference type="InterPro" id="IPR035897">
    <property type="entry name" value="Toll_tir_struct_dom_sf"/>
</dbReference>
<comment type="caution">
    <text evidence="3">The sequence shown here is derived from an EMBL/GenBank/DDBJ whole genome shotgun (WGS) entry which is preliminary data.</text>
</comment>
<evidence type="ECO:0000313" key="4">
    <source>
        <dbReference type="EMBL" id="CAF3707184.1"/>
    </source>
</evidence>
<dbReference type="Proteomes" id="UP000663868">
    <property type="component" value="Unassembled WGS sequence"/>
</dbReference>
<dbReference type="EMBL" id="CAJOBB010000566">
    <property type="protein sequence ID" value="CAF3707184.1"/>
    <property type="molecule type" value="Genomic_DNA"/>
</dbReference>
<evidence type="ECO:0000313" key="5">
    <source>
        <dbReference type="Proteomes" id="UP000663860"/>
    </source>
</evidence>
<name>A0A815C0W1_9BILA</name>